<protein>
    <submittedName>
        <fullName evidence="2">Uncharacterized protein</fullName>
    </submittedName>
</protein>
<dbReference type="EMBL" id="CP036276">
    <property type="protein sequence ID" value="QDU46565.1"/>
    <property type="molecule type" value="Genomic_DNA"/>
</dbReference>
<dbReference type="PROSITE" id="PS51257">
    <property type="entry name" value="PROKAR_LIPOPROTEIN"/>
    <property type="match status" value="1"/>
</dbReference>
<evidence type="ECO:0000313" key="3">
    <source>
        <dbReference type="Proteomes" id="UP000319383"/>
    </source>
</evidence>
<evidence type="ECO:0000256" key="1">
    <source>
        <dbReference type="SAM" id="SignalP"/>
    </source>
</evidence>
<feature type="chain" id="PRO_5021842403" evidence="1">
    <location>
        <begin position="25"/>
        <end position="112"/>
    </location>
</feature>
<dbReference type="RefSeq" id="WP_145379064.1">
    <property type="nucleotide sequence ID" value="NZ_CAXBED010000167.1"/>
</dbReference>
<feature type="signal peptide" evidence="1">
    <location>
        <begin position="1"/>
        <end position="24"/>
    </location>
</feature>
<sequence length="112" mass="11506" precursor="true">MLKYLFLVGALTCLSLTGCGASGADEPAPLKLKDAASVDVPLEIKTLTSRNIRSRTFSAFKLGEAGARAAEALPALEKLADGPSGPEHPDQKAAAEAIEKIKASQLAADGNS</sequence>
<evidence type="ECO:0000313" key="2">
    <source>
        <dbReference type="EMBL" id="QDU46565.1"/>
    </source>
</evidence>
<reference evidence="2 3" key="1">
    <citation type="submission" date="2019-02" db="EMBL/GenBank/DDBJ databases">
        <title>Deep-cultivation of Planctomycetes and their phenomic and genomic characterization uncovers novel biology.</title>
        <authorList>
            <person name="Wiegand S."/>
            <person name="Jogler M."/>
            <person name="Boedeker C."/>
            <person name="Pinto D."/>
            <person name="Vollmers J."/>
            <person name="Rivas-Marin E."/>
            <person name="Kohn T."/>
            <person name="Peeters S.H."/>
            <person name="Heuer A."/>
            <person name="Rast P."/>
            <person name="Oberbeckmann S."/>
            <person name="Bunk B."/>
            <person name="Jeske O."/>
            <person name="Meyerdierks A."/>
            <person name="Storesund J.E."/>
            <person name="Kallscheuer N."/>
            <person name="Luecker S."/>
            <person name="Lage O.M."/>
            <person name="Pohl T."/>
            <person name="Merkel B.J."/>
            <person name="Hornburger P."/>
            <person name="Mueller R.-W."/>
            <person name="Bruemmer F."/>
            <person name="Labrenz M."/>
            <person name="Spormann A.M."/>
            <person name="Op den Camp H."/>
            <person name="Overmann J."/>
            <person name="Amann R."/>
            <person name="Jetten M.S.M."/>
            <person name="Mascher T."/>
            <person name="Medema M.H."/>
            <person name="Devos D.P."/>
            <person name="Kaster A.-K."/>
            <person name="Ovreas L."/>
            <person name="Rohde M."/>
            <person name="Galperin M.Y."/>
            <person name="Jogler C."/>
        </authorList>
    </citation>
    <scope>NUCLEOTIDE SEQUENCE [LARGE SCALE GENOMIC DNA]</scope>
    <source>
        <strain evidence="2 3">Mal52</strain>
    </source>
</reference>
<accession>A0A517ZVT5</accession>
<proteinExistence type="predicted"/>
<name>A0A517ZVT5_9PLAN</name>
<keyword evidence="1" id="KW-0732">Signal</keyword>
<gene>
    <name evidence="2" type="ORF">Mal52_50860</name>
</gene>
<organism evidence="2 3">
    <name type="scientific">Symmachiella dynata</name>
    <dbReference type="NCBI Taxonomy" id="2527995"/>
    <lineage>
        <taxon>Bacteria</taxon>
        <taxon>Pseudomonadati</taxon>
        <taxon>Planctomycetota</taxon>
        <taxon>Planctomycetia</taxon>
        <taxon>Planctomycetales</taxon>
        <taxon>Planctomycetaceae</taxon>
        <taxon>Symmachiella</taxon>
    </lineage>
</organism>
<dbReference type="Proteomes" id="UP000319383">
    <property type="component" value="Chromosome"/>
</dbReference>
<keyword evidence="3" id="KW-1185">Reference proteome</keyword>
<dbReference type="AlphaFoldDB" id="A0A517ZVT5"/>
<dbReference type="KEGG" id="sdyn:Mal52_50860"/>